<sequence length="349" mass="39145">MRLGVRLRRSFLCHGQRRQSLPSLGLSERAISSQATDAASRMMDRFANSITIRRQIIDANQLQKLLLTLGRTQVNEVDISIEPPRKGTPVPAGYHLVYFTPAAIEGNLGADGSDRTYNPPDHFTRRMWAGGHMCWPSANISTPVQLRVGDQAEEHTRFVSAVPKKSSSGGEMVLVELEKEIRTPRGCAVLDRRSWIFRPEVDLETNFEYGTASEIYNRPSTMRDFSSDNDAGTIRQVCWSPVGLFRFSALTFNGHMIHYNQEWCKSVEGHPNTVVHGPLNLICILDYWRDVYGKGTGPSSIKYRALSPLYAGETYMIRTQQFGQNTGGLTRGIIAERDGKTCMRAEITS</sequence>
<dbReference type="InterPro" id="IPR029069">
    <property type="entry name" value="HotDog_dom_sf"/>
</dbReference>
<reference evidence="1 2" key="1">
    <citation type="journal article" date="2014" name="Genome Biol. Evol.">
        <title>Comparative genomics and transcriptomics analyses reveal divergent lifestyle features of nematode endoparasitic fungus Hirsutella minnesotensis.</title>
        <authorList>
            <person name="Lai Y."/>
            <person name="Liu K."/>
            <person name="Zhang X."/>
            <person name="Zhang X."/>
            <person name="Li K."/>
            <person name="Wang N."/>
            <person name="Shu C."/>
            <person name="Wu Y."/>
            <person name="Wang C."/>
            <person name="Bushley K.E."/>
            <person name="Xiang M."/>
            <person name="Liu X."/>
        </authorList>
    </citation>
    <scope>NUCLEOTIDE SEQUENCE [LARGE SCALE GENOMIC DNA]</scope>
    <source>
        <strain evidence="1 2">3608</strain>
    </source>
</reference>
<dbReference type="PANTHER" id="PTHR28152:SF2">
    <property type="entry name" value="N-TERMINAL OF MAOC-LIKE DEHYDRATASE DOMAIN-CONTAINING PROTEIN"/>
    <property type="match status" value="1"/>
</dbReference>
<dbReference type="Proteomes" id="UP000054481">
    <property type="component" value="Unassembled WGS sequence"/>
</dbReference>
<dbReference type="OrthoDB" id="3257538at2759"/>
<gene>
    <name evidence="1" type="ORF">HIM_09221</name>
</gene>
<dbReference type="InterPro" id="IPR052741">
    <property type="entry name" value="Mitochondrial_HTD2"/>
</dbReference>
<accession>A0A0F7ZLR7</accession>
<keyword evidence="2" id="KW-1185">Reference proteome</keyword>
<evidence type="ECO:0008006" key="3">
    <source>
        <dbReference type="Google" id="ProtNLM"/>
    </source>
</evidence>
<dbReference type="FunFam" id="3.10.129.10:FF:000103">
    <property type="entry name" value="WGS project CABT00000000 data, contig 2.1"/>
    <property type="match status" value="1"/>
</dbReference>
<evidence type="ECO:0000313" key="1">
    <source>
        <dbReference type="EMBL" id="KJZ71380.1"/>
    </source>
</evidence>
<dbReference type="SUPFAM" id="SSF54637">
    <property type="entry name" value="Thioesterase/thiol ester dehydrase-isomerase"/>
    <property type="match status" value="1"/>
</dbReference>
<dbReference type="PANTHER" id="PTHR28152">
    <property type="entry name" value="HYDROXYACYL-THIOESTER DEHYDRATASE TYPE 2, MITOCHONDRIAL"/>
    <property type="match status" value="1"/>
</dbReference>
<dbReference type="GO" id="GO:0005739">
    <property type="term" value="C:mitochondrion"/>
    <property type="evidence" value="ECO:0007669"/>
    <property type="project" value="TreeGrafter"/>
</dbReference>
<evidence type="ECO:0000313" key="2">
    <source>
        <dbReference type="Proteomes" id="UP000054481"/>
    </source>
</evidence>
<dbReference type="Gene3D" id="3.10.129.10">
    <property type="entry name" value="Hotdog Thioesterase"/>
    <property type="match status" value="1"/>
</dbReference>
<dbReference type="GO" id="GO:0019171">
    <property type="term" value="F:(3R)-hydroxyacyl-[acyl-carrier-protein] dehydratase activity"/>
    <property type="evidence" value="ECO:0007669"/>
    <property type="project" value="TreeGrafter"/>
</dbReference>
<protein>
    <recommendedName>
        <fullName evidence="3">Mesaconyl-C4 CoA hydratase</fullName>
    </recommendedName>
</protein>
<dbReference type="AlphaFoldDB" id="A0A0F7ZLR7"/>
<proteinExistence type="predicted"/>
<name>A0A0F7ZLR7_9HYPO</name>
<dbReference type="EMBL" id="KQ030576">
    <property type="protein sequence ID" value="KJZ71380.1"/>
    <property type="molecule type" value="Genomic_DNA"/>
</dbReference>
<organism evidence="1 2">
    <name type="scientific">Hirsutella minnesotensis 3608</name>
    <dbReference type="NCBI Taxonomy" id="1043627"/>
    <lineage>
        <taxon>Eukaryota</taxon>
        <taxon>Fungi</taxon>
        <taxon>Dikarya</taxon>
        <taxon>Ascomycota</taxon>
        <taxon>Pezizomycotina</taxon>
        <taxon>Sordariomycetes</taxon>
        <taxon>Hypocreomycetidae</taxon>
        <taxon>Hypocreales</taxon>
        <taxon>Ophiocordycipitaceae</taxon>
        <taxon>Hirsutella</taxon>
    </lineage>
</organism>